<proteinExistence type="inferred from homology"/>
<dbReference type="EMBL" id="CP114014">
    <property type="protein sequence ID" value="XAY06666.1"/>
    <property type="molecule type" value="Genomic_DNA"/>
</dbReference>
<evidence type="ECO:0000313" key="6">
    <source>
        <dbReference type="EMBL" id="XAY06666.1"/>
    </source>
</evidence>
<keyword evidence="1 3" id="KW-0378">Hydrolase</keyword>
<dbReference type="Gene3D" id="3.20.20.80">
    <property type="entry name" value="Glycosidases"/>
    <property type="match status" value="1"/>
</dbReference>
<dbReference type="InterPro" id="IPR017853">
    <property type="entry name" value="GH"/>
</dbReference>
<dbReference type="RefSeq" id="WP_354697888.1">
    <property type="nucleotide sequence ID" value="NZ_CP114014.1"/>
</dbReference>
<protein>
    <recommendedName>
        <fullName evidence="5">Glycoside hydrolase family 5 domain-containing protein</fullName>
    </recommendedName>
</protein>
<dbReference type="GO" id="GO:0000272">
    <property type="term" value="P:polysaccharide catabolic process"/>
    <property type="evidence" value="ECO:0007669"/>
    <property type="project" value="InterPro"/>
</dbReference>
<feature type="region of interest" description="Disordered" evidence="4">
    <location>
        <begin position="464"/>
        <end position="485"/>
    </location>
</feature>
<dbReference type="SUPFAM" id="SSF51445">
    <property type="entry name" value="(Trans)glycosidases"/>
    <property type="match status" value="1"/>
</dbReference>
<dbReference type="AlphaFoldDB" id="A0AAU7AZ35"/>
<evidence type="ECO:0000259" key="5">
    <source>
        <dbReference type="Pfam" id="PF00150"/>
    </source>
</evidence>
<organism evidence="6">
    <name type="scientific">Paraconexibacter sp. AEG42_29</name>
    <dbReference type="NCBI Taxonomy" id="2997339"/>
    <lineage>
        <taxon>Bacteria</taxon>
        <taxon>Bacillati</taxon>
        <taxon>Actinomycetota</taxon>
        <taxon>Thermoleophilia</taxon>
        <taxon>Solirubrobacterales</taxon>
        <taxon>Paraconexibacteraceae</taxon>
        <taxon>Paraconexibacter</taxon>
    </lineage>
</organism>
<dbReference type="PANTHER" id="PTHR31308:SF3">
    <property type="entry name" value="ENDOGLYCOCERAMIDASE"/>
    <property type="match status" value="1"/>
</dbReference>
<dbReference type="GO" id="GO:0004553">
    <property type="term" value="F:hydrolase activity, hydrolyzing O-glycosyl compounds"/>
    <property type="evidence" value="ECO:0007669"/>
    <property type="project" value="InterPro"/>
</dbReference>
<dbReference type="Gene3D" id="2.60.40.1180">
    <property type="entry name" value="Golgi alpha-mannosidase II"/>
    <property type="match status" value="1"/>
</dbReference>
<feature type="domain" description="Glycoside hydrolase family 5" evidence="5">
    <location>
        <begin position="81"/>
        <end position="381"/>
    </location>
</feature>
<dbReference type="InterPro" id="IPR052066">
    <property type="entry name" value="Glycosphingolipid_Hydrolases"/>
</dbReference>
<evidence type="ECO:0000256" key="1">
    <source>
        <dbReference type="ARBA" id="ARBA00022801"/>
    </source>
</evidence>
<accession>A0AAU7AZ35</accession>
<gene>
    <name evidence="6" type="ORF">DSM112329_03541</name>
</gene>
<evidence type="ECO:0000256" key="3">
    <source>
        <dbReference type="RuleBase" id="RU361153"/>
    </source>
</evidence>
<name>A0AAU7AZ35_9ACTN</name>
<dbReference type="KEGG" id="parq:DSM112329_03541"/>
<evidence type="ECO:0000256" key="2">
    <source>
        <dbReference type="ARBA" id="ARBA00023295"/>
    </source>
</evidence>
<dbReference type="PANTHER" id="PTHR31308">
    <property type="match status" value="1"/>
</dbReference>
<dbReference type="PROSITE" id="PS00659">
    <property type="entry name" value="GLYCOSYL_HYDROL_F5"/>
    <property type="match status" value="1"/>
</dbReference>
<comment type="similarity">
    <text evidence="3">Belongs to the glycosyl hydrolase 5 (cellulase A) family.</text>
</comment>
<keyword evidence="2 3" id="KW-0326">Glycosidase</keyword>
<reference evidence="6" key="1">
    <citation type="submission" date="2022-12" db="EMBL/GenBank/DDBJ databases">
        <title>Paraconexibacter alkalitolerans sp. nov. and Baekduia alba sp. nov., isolated from soil and emended description of the genera Paraconexibacter (Chun et al., 2020) and Baekduia (An et al., 2020).</title>
        <authorList>
            <person name="Vieira S."/>
            <person name="Huber K.J."/>
            <person name="Geppert A."/>
            <person name="Wolf J."/>
            <person name="Neumann-Schaal M."/>
            <person name="Muesken M."/>
            <person name="Overmann J."/>
        </authorList>
    </citation>
    <scope>NUCLEOTIDE SEQUENCE</scope>
    <source>
        <strain evidence="6">AEG42_29</strain>
    </source>
</reference>
<evidence type="ECO:0000256" key="4">
    <source>
        <dbReference type="SAM" id="MobiDB-lite"/>
    </source>
</evidence>
<sequence>MLRPRVTLLIPLLVLVWVAGWPGPGDEASGAGPTPAGRLQAVARPGGTAHLPANTPAPAGIRAPAPIAVAGRAGRWIVDTTGRVVVLRGMNMVAKRPPYLPSRLGFGADDAAWLREQGFTAVRLGIIASGVAPTQRGSFDEAYLDDIAATVRQLHAAGIATLVDLHQDYYTESTGGEGFPGWMTHKRPGLASLGVGRADATPFDGLWANTDGVQDDIAAIWERVATRLRDVPGILGYDLFNEPYPGSRVDECARLEGCPAFDSGVLRPFFRRLTAGVRAADPRRLVFVEPGVNFNQGAATWIGDTGDPQTGFSFHVYCSPVVGSTPCATRQPRAFANAEKQVVAGRQTSLLTEFGATDDLGRLRSVLEDADRAMVGWLHWAYFNEDPFAARPHEGLVRTLAEAPGPRTVKAEKLAVLARPGPVLIAGTPRGWSWNDSAERLEVTWSTAAVVGARALVRRVRPAASGGGGRTVGAARPDSRARGSRATAMALPKWMADAGEGGVSVIELPPATVRAGWRVRVTGGRVVSAAGDRRVRVLADRGTTDVTVVVDRG</sequence>
<dbReference type="InterPro" id="IPR013780">
    <property type="entry name" value="Glyco_hydro_b"/>
</dbReference>
<dbReference type="InterPro" id="IPR018087">
    <property type="entry name" value="Glyco_hydro_5_CS"/>
</dbReference>
<dbReference type="InterPro" id="IPR001547">
    <property type="entry name" value="Glyco_hydro_5"/>
</dbReference>
<dbReference type="Pfam" id="PF00150">
    <property type="entry name" value="Cellulase"/>
    <property type="match status" value="1"/>
</dbReference>